<keyword evidence="2" id="KW-1185">Reference proteome</keyword>
<sequence length="148" mass="16914">MRTQTVTQFFRAYEQRINDALADPESIEVPAMTAAYTESFLEANPKGVQVFQNDEQYAEALKPAFENQRRIGTKSMSITSIHTFKMDDLHAAAAIHWRAVYCRQKDGKEISIDFDETYLLQFIGDTPRIFAYIAGDEEAALKEHDLID</sequence>
<comment type="caution">
    <text evidence="1">The sequence shown here is derived from an EMBL/GenBank/DDBJ whole genome shotgun (WGS) entry which is preliminary data.</text>
</comment>
<protein>
    <recommendedName>
        <fullName evidence="3">Nuclear transport factor 2 family protein</fullName>
    </recommendedName>
</protein>
<name>A0ABS7C6E5_9BACL</name>
<evidence type="ECO:0000313" key="2">
    <source>
        <dbReference type="Proteomes" id="UP001519887"/>
    </source>
</evidence>
<evidence type="ECO:0008006" key="3">
    <source>
        <dbReference type="Google" id="ProtNLM"/>
    </source>
</evidence>
<accession>A0ABS7C6E5</accession>
<evidence type="ECO:0000313" key="1">
    <source>
        <dbReference type="EMBL" id="MBW7456488.1"/>
    </source>
</evidence>
<dbReference type="EMBL" id="JAHZIK010000591">
    <property type="protein sequence ID" value="MBW7456488.1"/>
    <property type="molecule type" value="Genomic_DNA"/>
</dbReference>
<dbReference type="Proteomes" id="UP001519887">
    <property type="component" value="Unassembled WGS sequence"/>
</dbReference>
<reference evidence="1 2" key="1">
    <citation type="submission" date="2021-07" db="EMBL/GenBank/DDBJ databases">
        <title>Paenibacillus radiodurans sp. nov., isolated from the southeastern edge of Tengger Desert.</title>
        <authorList>
            <person name="Zhang G."/>
        </authorList>
    </citation>
    <scope>NUCLEOTIDE SEQUENCE [LARGE SCALE GENOMIC DNA]</scope>
    <source>
        <strain evidence="1 2">CCM 7311</strain>
    </source>
</reference>
<organism evidence="1 2">
    <name type="scientific">Paenibacillus sepulcri</name>
    <dbReference type="NCBI Taxonomy" id="359917"/>
    <lineage>
        <taxon>Bacteria</taxon>
        <taxon>Bacillati</taxon>
        <taxon>Bacillota</taxon>
        <taxon>Bacilli</taxon>
        <taxon>Bacillales</taxon>
        <taxon>Paenibacillaceae</taxon>
        <taxon>Paenibacillus</taxon>
    </lineage>
</organism>
<gene>
    <name evidence="1" type="ORF">K0U00_20845</name>
</gene>
<proteinExistence type="predicted"/>
<dbReference type="RefSeq" id="WP_210046015.1">
    <property type="nucleotide sequence ID" value="NZ_JBHLVU010000007.1"/>
</dbReference>